<dbReference type="AlphaFoldDB" id="A0A382B4W1"/>
<proteinExistence type="predicted"/>
<sequence length="61" mass="6807">MLKNSTYAANLLHMCYLYKLTAAATRLKLNQKSQPNLANPADKRPGWGRGRSSGHIVGQFF</sequence>
<evidence type="ECO:0000313" key="2">
    <source>
        <dbReference type="EMBL" id="SVB08795.1"/>
    </source>
</evidence>
<organism evidence="2">
    <name type="scientific">marine metagenome</name>
    <dbReference type="NCBI Taxonomy" id="408172"/>
    <lineage>
        <taxon>unclassified sequences</taxon>
        <taxon>metagenomes</taxon>
        <taxon>ecological metagenomes</taxon>
    </lineage>
</organism>
<evidence type="ECO:0000256" key="1">
    <source>
        <dbReference type="SAM" id="MobiDB-lite"/>
    </source>
</evidence>
<feature type="region of interest" description="Disordered" evidence="1">
    <location>
        <begin position="31"/>
        <end position="61"/>
    </location>
</feature>
<protein>
    <submittedName>
        <fullName evidence="2">Uncharacterized protein</fullName>
    </submittedName>
</protein>
<reference evidence="2" key="1">
    <citation type="submission" date="2018-05" db="EMBL/GenBank/DDBJ databases">
        <authorList>
            <person name="Lanie J.A."/>
            <person name="Ng W.-L."/>
            <person name="Kazmierczak K.M."/>
            <person name="Andrzejewski T.M."/>
            <person name="Davidsen T.M."/>
            <person name="Wayne K.J."/>
            <person name="Tettelin H."/>
            <person name="Glass J.I."/>
            <person name="Rusch D."/>
            <person name="Podicherti R."/>
            <person name="Tsui H.-C.T."/>
            <person name="Winkler M.E."/>
        </authorList>
    </citation>
    <scope>NUCLEOTIDE SEQUENCE</scope>
</reference>
<name>A0A382B4W1_9ZZZZ</name>
<accession>A0A382B4W1</accession>
<dbReference type="EMBL" id="UINC01028213">
    <property type="protein sequence ID" value="SVB08795.1"/>
    <property type="molecule type" value="Genomic_DNA"/>
</dbReference>
<gene>
    <name evidence="2" type="ORF">METZ01_LOCUS161649</name>
</gene>